<reference evidence="12 13" key="1">
    <citation type="submission" date="2020-04" db="EMBL/GenBank/DDBJ databases">
        <title>Perkinsus olseni comparative genomics.</title>
        <authorList>
            <person name="Bogema D.R."/>
        </authorList>
    </citation>
    <scope>NUCLEOTIDE SEQUENCE [LARGE SCALE GENOMIC DNA]</scope>
    <source>
        <strain evidence="12">00978-12</strain>
    </source>
</reference>
<evidence type="ECO:0000256" key="2">
    <source>
        <dbReference type="ARBA" id="ARBA00022679"/>
    </source>
</evidence>
<dbReference type="InterPro" id="IPR017441">
    <property type="entry name" value="Protein_kinase_ATP_BS"/>
</dbReference>
<evidence type="ECO:0000256" key="7">
    <source>
        <dbReference type="PIRSR" id="PIRSR630616-2"/>
    </source>
</evidence>
<feature type="active site" description="Proton acceptor" evidence="6">
    <location>
        <position position="496"/>
    </location>
</feature>
<dbReference type="InterPro" id="IPR000719">
    <property type="entry name" value="Prot_kinase_dom"/>
</dbReference>
<evidence type="ECO:0000256" key="9">
    <source>
        <dbReference type="PROSITE-ProRule" id="PRU10141"/>
    </source>
</evidence>
<dbReference type="OrthoDB" id="40902at2759"/>
<evidence type="ECO:0000256" key="3">
    <source>
        <dbReference type="ARBA" id="ARBA00022741"/>
    </source>
</evidence>
<dbReference type="Gene3D" id="1.10.510.10">
    <property type="entry name" value="Transferase(Phosphotransferase) domain 1"/>
    <property type="match status" value="1"/>
</dbReference>
<keyword evidence="4" id="KW-0418">Kinase</keyword>
<feature type="binding site" evidence="7 9">
    <location>
        <position position="391"/>
    </location>
    <ligand>
        <name>ATP</name>
        <dbReference type="ChEBI" id="CHEBI:30616"/>
    </ligand>
</feature>
<dbReference type="EMBL" id="JABANP010000058">
    <property type="protein sequence ID" value="KAF4692579.1"/>
    <property type="molecule type" value="Genomic_DNA"/>
</dbReference>
<feature type="cross-link" description="Glycyl lysine isopeptide (Lys-Gly) (interchain with G-Cter in SUMO2)" evidence="8">
    <location>
        <position position="498"/>
    </location>
</feature>
<feature type="compositionally biased region" description="Pro residues" evidence="10">
    <location>
        <begin position="721"/>
        <end position="737"/>
    </location>
</feature>
<dbReference type="Proteomes" id="UP000541610">
    <property type="component" value="Unassembled WGS sequence"/>
</dbReference>
<evidence type="ECO:0000256" key="8">
    <source>
        <dbReference type="PIRSR" id="PIRSR630616-3"/>
    </source>
</evidence>
<evidence type="ECO:0000259" key="11">
    <source>
        <dbReference type="PROSITE" id="PS50011"/>
    </source>
</evidence>
<feature type="region of interest" description="Disordered" evidence="10">
    <location>
        <begin position="211"/>
        <end position="241"/>
    </location>
</feature>
<dbReference type="PROSITE" id="PS00108">
    <property type="entry name" value="PROTEIN_KINASE_ST"/>
    <property type="match status" value="1"/>
</dbReference>
<evidence type="ECO:0000256" key="4">
    <source>
        <dbReference type="ARBA" id="ARBA00022777"/>
    </source>
</evidence>
<sequence length="759" mass="82210">MSALGSPLPGCGSYFASPLPEMSATWRTPARPCRAVRQAAHTASGAHHSTPTVCALPKTVTMQHRRPPLRQSPTVTVQGSDENRDSSNLLPSTLFPPRPPAHRRRSLVPLFAASNVAPQLRIRTSIASSIEMSPPSKPLARRLSVFCCTPNPTTPLPSTTAAADQAEVDSVTSGIAAQLDNLRLHAGTEPRSPPPRKNMVAWLKRVIRDGGESPEHAEDAETTCPAPSMTEWSSSRTSRTARSATGYDATAGLLDVPLSAMLLVASCLDRESINTLVSVDPRLRDCLIPELPLAAPRRSVRVDKPSEGCEVKRSCGLPAMPKAVVREHLIANVVKPSASRCLTSPKAASSLPQELQDAGFELAEEERPQLGEGSFARVSLVVRKDKYYALKTVTKVPLEIRDMAQHMKREVNLHSRLCSHPSIVTLHDSFEDSRRIYMLLEWCPFGSLSETLATLGDSGVKAALPLSITACAAAIVVDQLASAAGYLHENGVIHRDIKPDNILIASLTPRDVELRLTDFGWSCLANDAAEIYSKCGTPGFAAPEVFAGRQQTTASDIWSIGAVLRSICGAPETYRRFDPRLADLDQRLTRVDPRARPRAEEISQHAWMRWALEARKDYSCAWLCQLVDQARRSRTMIGPGESPAVSLDQPLRPIVHRSASGADIAVASSKPPTGMGSPIMGGGRSPVLSPRSPHWNNTKPAVLPTTPPKYPAQATSNSPWRGPPRPTRVAPPPPPPAATTVVRTQWQPPSQHLIYTNVI</sequence>
<dbReference type="PROSITE" id="PS50011">
    <property type="entry name" value="PROTEIN_KINASE_DOM"/>
    <property type="match status" value="1"/>
</dbReference>
<keyword evidence="1" id="KW-0723">Serine/threonine-protein kinase</keyword>
<dbReference type="PROSITE" id="PS00107">
    <property type="entry name" value="PROTEIN_KINASE_ATP"/>
    <property type="match status" value="1"/>
</dbReference>
<dbReference type="InterPro" id="IPR011009">
    <property type="entry name" value="Kinase-like_dom_sf"/>
</dbReference>
<feature type="domain" description="Protein kinase" evidence="11">
    <location>
        <begin position="364"/>
        <end position="608"/>
    </location>
</feature>
<dbReference type="InterPro" id="IPR030616">
    <property type="entry name" value="Aur-like"/>
</dbReference>
<feature type="region of interest" description="Disordered" evidence="10">
    <location>
        <begin position="62"/>
        <end position="100"/>
    </location>
</feature>
<comment type="caution">
    <text evidence="12">The sequence shown here is derived from an EMBL/GenBank/DDBJ whole genome shotgun (WGS) entry which is preliminary data.</text>
</comment>
<keyword evidence="2" id="KW-0808">Transferase</keyword>
<dbReference type="SMART" id="SM00220">
    <property type="entry name" value="S_TKc"/>
    <property type="match status" value="1"/>
</dbReference>
<dbReference type="GO" id="GO:0005524">
    <property type="term" value="F:ATP binding"/>
    <property type="evidence" value="ECO:0007669"/>
    <property type="project" value="UniProtKB-UniRule"/>
</dbReference>
<dbReference type="PANTHER" id="PTHR24350">
    <property type="entry name" value="SERINE/THREONINE-PROTEIN KINASE IAL-RELATED"/>
    <property type="match status" value="1"/>
</dbReference>
<gene>
    <name evidence="12" type="ORF">FOZ60_013062</name>
</gene>
<feature type="binding site" evidence="7">
    <location>
        <position position="518"/>
    </location>
    <ligand>
        <name>ATP</name>
        <dbReference type="ChEBI" id="CHEBI:30616"/>
    </ligand>
</feature>
<evidence type="ECO:0000256" key="10">
    <source>
        <dbReference type="SAM" id="MobiDB-lite"/>
    </source>
</evidence>
<evidence type="ECO:0000313" key="13">
    <source>
        <dbReference type="Proteomes" id="UP000541610"/>
    </source>
</evidence>
<accession>A0A7J6P915</accession>
<dbReference type="InterPro" id="IPR008271">
    <property type="entry name" value="Ser/Thr_kinase_AS"/>
</dbReference>
<name>A0A7J6P915_PEROL</name>
<protein>
    <recommendedName>
        <fullName evidence="11">Protein kinase domain-containing protein</fullName>
    </recommendedName>
</protein>
<organism evidence="12 13">
    <name type="scientific">Perkinsus olseni</name>
    <name type="common">Perkinsus atlanticus</name>
    <dbReference type="NCBI Taxonomy" id="32597"/>
    <lineage>
        <taxon>Eukaryota</taxon>
        <taxon>Sar</taxon>
        <taxon>Alveolata</taxon>
        <taxon>Perkinsozoa</taxon>
        <taxon>Perkinsea</taxon>
        <taxon>Perkinsida</taxon>
        <taxon>Perkinsidae</taxon>
        <taxon>Perkinsus</taxon>
    </lineage>
</organism>
<dbReference type="Pfam" id="PF00069">
    <property type="entry name" value="Pkinase"/>
    <property type="match status" value="1"/>
</dbReference>
<dbReference type="SUPFAM" id="SSF56112">
    <property type="entry name" value="Protein kinase-like (PK-like)"/>
    <property type="match status" value="1"/>
</dbReference>
<feature type="compositionally biased region" description="Polar residues" evidence="10">
    <location>
        <begin position="71"/>
        <end position="91"/>
    </location>
</feature>
<dbReference type="AlphaFoldDB" id="A0A7J6P915"/>
<proteinExistence type="predicted"/>
<evidence type="ECO:0000256" key="1">
    <source>
        <dbReference type="ARBA" id="ARBA00022527"/>
    </source>
</evidence>
<dbReference type="GO" id="GO:0004674">
    <property type="term" value="F:protein serine/threonine kinase activity"/>
    <property type="evidence" value="ECO:0007669"/>
    <property type="project" value="UniProtKB-KW"/>
</dbReference>
<keyword evidence="5 7" id="KW-0067">ATP-binding</keyword>
<evidence type="ECO:0000256" key="6">
    <source>
        <dbReference type="PIRSR" id="PIRSR630616-1"/>
    </source>
</evidence>
<keyword evidence="3 7" id="KW-0547">Nucleotide-binding</keyword>
<feature type="region of interest" description="Disordered" evidence="10">
    <location>
        <begin position="694"/>
        <end position="742"/>
    </location>
</feature>
<evidence type="ECO:0000256" key="5">
    <source>
        <dbReference type="ARBA" id="ARBA00022840"/>
    </source>
</evidence>
<evidence type="ECO:0000313" key="12">
    <source>
        <dbReference type="EMBL" id="KAF4692579.1"/>
    </source>
</evidence>